<gene>
    <name evidence="2" type="ORF">PFMALIP_03838</name>
</gene>
<keyword evidence="1" id="KW-0175">Coiled coil</keyword>
<sequence length="672" mass="80813">MLNVINNHIIKYNNLHKLRKAFFYSRVVINNFEIKNNENVLLNNVQIIKDEQLLLNNCVNFLTNFEKFAIICCACTDPKNKVQLKKSIWFSSIGLELNDFLNYLNKDNQELKNEKIKIFEDIIKLQCPVILKDKNTVLIEAAISPKKIVNSSKRMRHFFNISEIIKYAGEPDFSDFTRLMIGFYNICKVYIKRKESDRKELRNTIEKVNYFHYALMYMYNYLLKHKHFNYTNVEEGNKKSILKHLKEKRRQTNLIKIKGEQEKVLNIPKEFSDLIIPTKKANMKRKQKNVFEKIQKYRKKSDISEDEEKFIWVEEEDDGDKETDRNCIKIEDPSYNINNNVLNNNSECHNLIVINNSVDELPSFRFLYLMKTGDNNITNYNIIYNKYTNFEEYIYNQKKEKNKQSKKDKYKKLQECVSTYNSFHDKIKDDEDERFEYFKKLKNQNERCEENVELKDQINSVYNNMDIEDEEGRSYKHTYNIRRKLNEEQNDAKSVTVDDIQKEKKSLIENHKKELRERSFYICKNIKFPELTNNEGASKIKNRNKYLKDELEKYIRPPKGDKKTNISYELKEDTIKAHSLHKGMMEKKVYVNLDDQYIDEDIIKTENMLFKIPEAIGGYTFINYIENLYEGIHVYKKEEINISHLWRNLHKEYLKIRKVNFFNTFNIKNVRK</sequence>
<proteinExistence type="predicted"/>
<dbReference type="Proteomes" id="UP000030699">
    <property type="component" value="Unassembled WGS sequence"/>
</dbReference>
<reference evidence="2 3" key="2">
    <citation type="submission" date="2013-02" db="EMBL/GenBank/DDBJ databases">
        <title>The Genome Sequence of Plasmodium falciparum MaliPS096_E11.</title>
        <authorList>
            <consortium name="The Broad Institute Genome Sequencing Platform"/>
            <consortium name="The Broad Institute Genome Sequencing Center for Infectious Disease"/>
            <person name="Neafsey D."/>
            <person name="Cheeseman I."/>
            <person name="Volkman S."/>
            <person name="Adams J."/>
            <person name="Walker B."/>
            <person name="Young S.K."/>
            <person name="Zeng Q."/>
            <person name="Gargeya S."/>
            <person name="Fitzgerald M."/>
            <person name="Haas B."/>
            <person name="Abouelleil A."/>
            <person name="Alvarado L."/>
            <person name="Arachchi H.M."/>
            <person name="Berlin A.M."/>
            <person name="Chapman S.B."/>
            <person name="Dewar J."/>
            <person name="Goldberg J."/>
            <person name="Griggs A."/>
            <person name="Gujja S."/>
            <person name="Hansen M."/>
            <person name="Howarth C."/>
            <person name="Imamovic A."/>
            <person name="Larimer J."/>
            <person name="McCowan C."/>
            <person name="Murphy C."/>
            <person name="Neiman D."/>
            <person name="Pearson M."/>
            <person name="Priest M."/>
            <person name="Roberts A."/>
            <person name="Saif S."/>
            <person name="Shea T."/>
            <person name="Sisk P."/>
            <person name="Sykes S."/>
            <person name="Wortman J."/>
            <person name="Nusbaum C."/>
            <person name="Birren B."/>
        </authorList>
    </citation>
    <scope>NUCLEOTIDE SEQUENCE [LARGE SCALE GENOMIC DNA]</scope>
    <source>
        <strain evidence="2 3">MaliPS096_E11</strain>
    </source>
</reference>
<feature type="coiled-coil region" evidence="1">
    <location>
        <begin position="396"/>
        <end position="458"/>
    </location>
</feature>
<organism evidence="2 3">
    <name type="scientific">Plasmodium falciparum MaliPS096_E11</name>
    <dbReference type="NCBI Taxonomy" id="1036727"/>
    <lineage>
        <taxon>Eukaryota</taxon>
        <taxon>Sar</taxon>
        <taxon>Alveolata</taxon>
        <taxon>Apicomplexa</taxon>
        <taxon>Aconoidasida</taxon>
        <taxon>Haemosporida</taxon>
        <taxon>Plasmodiidae</taxon>
        <taxon>Plasmodium</taxon>
        <taxon>Plasmodium (Laverania)</taxon>
    </lineage>
</organism>
<evidence type="ECO:0000256" key="1">
    <source>
        <dbReference type="SAM" id="Coils"/>
    </source>
</evidence>
<reference evidence="2 3" key="1">
    <citation type="submission" date="2013-02" db="EMBL/GenBank/DDBJ databases">
        <title>The Genome Annotation of Plasmodium falciparum MaliPS096_E11.</title>
        <authorList>
            <consortium name="The Broad Institute Genome Sequencing Platform"/>
            <consortium name="The Broad Institute Genome Sequencing Center for Infectious Disease"/>
            <person name="Neafsey D."/>
            <person name="Hoffman S."/>
            <person name="Volkman S."/>
            <person name="Rosenthal P."/>
            <person name="Walker B."/>
            <person name="Young S.K."/>
            <person name="Zeng Q."/>
            <person name="Gargeya S."/>
            <person name="Fitzgerald M."/>
            <person name="Haas B."/>
            <person name="Abouelleil A."/>
            <person name="Allen A.W."/>
            <person name="Alvarado L."/>
            <person name="Arachchi H.M."/>
            <person name="Berlin A.M."/>
            <person name="Chapman S.B."/>
            <person name="Gainer-Dewar J."/>
            <person name="Goldberg J."/>
            <person name="Griggs A."/>
            <person name="Gujja S."/>
            <person name="Hansen M."/>
            <person name="Howarth C."/>
            <person name="Imamovic A."/>
            <person name="Ireland A."/>
            <person name="Larimer J."/>
            <person name="McCowan C."/>
            <person name="Murphy C."/>
            <person name="Pearson M."/>
            <person name="Poon T.W."/>
            <person name="Priest M."/>
            <person name="Roberts A."/>
            <person name="Saif S."/>
            <person name="Shea T."/>
            <person name="Sisk P."/>
            <person name="Sykes S."/>
            <person name="Wortman J."/>
            <person name="Nusbaum C."/>
            <person name="Birren B."/>
        </authorList>
    </citation>
    <scope>NUCLEOTIDE SEQUENCE [LARGE SCALE GENOMIC DNA]</scope>
    <source>
        <strain evidence="2 3">MaliPS096_E11</strain>
    </source>
</reference>
<dbReference type="AlphaFoldDB" id="A0A024WNM3"/>
<evidence type="ECO:0000313" key="3">
    <source>
        <dbReference type="Proteomes" id="UP000030699"/>
    </source>
</evidence>
<name>A0A024WNM3_PLAFA</name>
<dbReference type="EMBL" id="KI925587">
    <property type="protein sequence ID" value="ETW48131.1"/>
    <property type="molecule type" value="Genomic_DNA"/>
</dbReference>
<dbReference type="OrthoDB" id="370635at2759"/>
<accession>A0A024WNM3</accession>
<protein>
    <submittedName>
        <fullName evidence="2">Uncharacterized protein</fullName>
    </submittedName>
</protein>
<evidence type="ECO:0000313" key="2">
    <source>
        <dbReference type="EMBL" id="ETW48131.1"/>
    </source>
</evidence>